<evidence type="ECO:0000256" key="4">
    <source>
        <dbReference type="ARBA" id="ARBA00022527"/>
    </source>
</evidence>
<comment type="catalytic activity">
    <reaction evidence="12">
        <text>L-seryl-[protein] + ATP = O-phospho-L-seryl-[protein] + ADP + H(+)</text>
        <dbReference type="Rhea" id="RHEA:17989"/>
        <dbReference type="Rhea" id="RHEA-COMP:9863"/>
        <dbReference type="Rhea" id="RHEA-COMP:11604"/>
        <dbReference type="ChEBI" id="CHEBI:15378"/>
        <dbReference type="ChEBI" id="CHEBI:29999"/>
        <dbReference type="ChEBI" id="CHEBI:30616"/>
        <dbReference type="ChEBI" id="CHEBI:83421"/>
        <dbReference type="ChEBI" id="CHEBI:456216"/>
        <dbReference type="EC" id="2.7.11.1"/>
    </reaction>
</comment>
<dbReference type="EMBL" id="CP126208">
    <property type="protein sequence ID" value="WIA09655.1"/>
    <property type="molecule type" value="Genomic_DNA"/>
</dbReference>
<protein>
    <recommendedName>
        <fullName evidence="3">non-specific serine/threonine protein kinase</fullName>
        <ecNumber evidence="3">2.7.11.1</ecNumber>
    </recommendedName>
</protein>
<feature type="compositionally biased region" description="Low complexity" evidence="13">
    <location>
        <begin position="359"/>
        <end position="373"/>
    </location>
</feature>
<dbReference type="InterPro" id="IPR030484">
    <property type="entry name" value="Rio2"/>
</dbReference>
<dbReference type="Gene3D" id="1.10.10.10">
    <property type="entry name" value="Winged helix-like DNA-binding domain superfamily/Winged helix DNA-binding domain"/>
    <property type="match status" value="1"/>
</dbReference>
<dbReference type="InterPro" id="IPR018934">
    <property type="entry name" value="RIO_dom"/>
</dbReference>
<keyword evidence="8" id="KW-0418">Kinase</keyword>
<keyword evidence="6" id="KW-0479">Metal-binding</keyword>
<comment type="catalytic activity">
    <reaction evidence="11">
        <text>L-threonyl-[protein] + ATP = O-phospho-L-threonyl-[protein] + ADP + H(+)</text>
        <dbReference type="Rhea" id="RHEA:46608"/>
        <dbReference type="Rhea" id="RHEA-COMP:11060"/>
        <dbReference type="Rhea" id="RHEA-COMP:11605"/>
        <dbReference type="ChEBI" id="CHEBI:15378"/>
        <dbReference type="ChEBI" id="CHEBI:30013"/>
        <dbReference type="ChEBI" id="CHEBI:30616"/>
        <dbReference type="ChEBI" id="CHEBI:61977"/>
        <dbReference type="ChEBI" id="CHEBI:456216"/>
        <dbReference type="EC" id="2.7.11.1"/>
    </reaction>
</comment>
<evidence type="ECO:0000313" key="15">
    <source>
        <dbReference type="EMBL" id="WIA09655.1"/>
    </source>
</evidence>
<dbReference type="SMART" id="SM00090">
    <property type="entry name" value="RIO"/>
    <property type="match status" value="1"/>
</dbReference>
<keyword evidence="10" id="KW-0460">Magnesium</keyword>
<evidence type="ECO:0000256" key="9">
    <source>
        <dbReference type="ARBA" id="ARBA00022840"/>
    </source>
</evidence>
<evidence type="ECO:0000256" key="8">
    <source>
        <dbReference type="ARBA" id="ARBA00022777"/>
    </source>
</evidence>
<evidence type="ECO:0000313" key="16">
    <source>
        <dbReference type="Proteomes" id="UP001244341"/>
    </source>
</evidence>
<feature type="compositionally biased region" description="Low complexity" evidence="13">
    <location>
        <begin position="385"/>
        <end position="406"/>
    </location>
</feature>
<name>A0ABY8TKT8_TETOB</name>
<keyword evidence="9" id="KW-0067">ATP-binding</keyword>
<evidence type="ECO:0000256" key="6">
    <source>
        <dbReference type="ARBA" id="ARBA00022723"/>
    </source>
</evidence>
<dbReference type="Pfam" id="PF09202">
    <property type="entry name" value="Rio2_N"/>
    <property type="match status" value="1"/>
</dbReference>
<proteinExistence type="inferred from homology"/>
<comment type="cofactor">
    <cofactor evidence="1">
        <name>Mg(2+)</name>
        <dbReference type="ChEBI" id="CHEBI:18420"/>
    </cofactor>
</comment>
<dbReference type="PANTHER" id="PTHR45852:SF1">
    <property type="entry name" value="SERINE_THREONINE-PROTEIN KINASE RIO2"/>
    <property type="match status" value="1"/>
</dbReference>
<evidence type="ECO:0000256" key="5">
    <source>
        <dbReference type="ARBA" id="ARBA00022679"/>
    </source>
</evidence>
<organism evidence="15 16">
    <name type="scientific">Tetradesmus obliquus</name>
    <name type="common">Green alga</name>
    <name type="synonym">Acutodesmus obliquus</name>
    <dbReference type="NCBI Taxonomy" id="3088"/>
    <lineage>
        <taxon>Eukaryota</taxon>
        <taxon>Viridiplantae</taxon>
        <taxon>Chlorophyta</taxon>
        <taxon>core chlorophytes</taxon>
        <taxon>Chlorophyceae</taxon>
        <taxon>CS clade</taxon>
        <taxon>Sphaeropleales</taxon>
        <taxon>Scenedesmaceae</taxon>
        <taxon>Tetradesmus</taxon>
    </lineage>
</organism>
<keyword evidence="4" id="KW-0723">Serine/threonine-protein kinase</keyword>
<evidence type="ECO:0000256" key="12">
    <source>
        <dbReference type="ARBA" id="ARBA00048679"/>
    </source>
</evidence>
<evidence type="ECO:0000256" key="2">
    <source>
        <dbReference type="ARBA" id="ARBA00009196"/>
    </source>
</evidence>
<dbReference type="InterPro" id="IPR036388">
    <property type="entry name" value="WH-like_DNA-bd_sf"/>
</dbReference>
<sequence length="473" mass="51547">MKLDVNVLRYLSKEDFRVLTAVEMGQKNHEIVPMPLIDSISGLKHGGAFRCLKTLLQHKLVHHEGQKYDGYRLTYMGYDFLAIKALVARGHIAGVGRQIGVGKESDIFEVTNDEGEVFALKLHRLGRTSFRDVKSKRDYLGTRSNYSWLYLSRLAALKEFAFMKALGDHGFPVPVAIDNNRHAVLMELVDGQPLVQVRELAHPAAVYSAAMDLIARLAARGLIHCDFNEFNLLIDEEETLTLIDFPQMVSVSHPNAEELFDRDVECIIRFFNKKIGYMPQLDESLPSIRPSFQAAVAEAAAAGASGLDVELAASGFNKNHAKDLQAFLDGSEVQDDADDQAGSDSEEGCEDEDEDDSEPSSSDADAASDSGSEQLLDEAGDLPDAQAAAAAAAAARAARAAARQQQGGVDGEGSIAPSRAPTDISFMGREVQQRLVQQRQKAAARAVNLKASRNVSKAKDKKARKTASAMADW</sequence>
<dbReference type="CDD" id="cd05144">
    <property type="entry name" value="RIO2_C"/>
    <property type="match status" value="1"/>
</dbReference>
<evidence type="ECO:0000256" key="7">
    <source>
        <dbReference type="ARBA" id="ARBA00022741"/>
    </source>
</evidence>
<dbReference type="Gene3D" id="1.10.510.10">
    <property type="entry name" value="Transferase(Phosphotransferase) domain 1"/>
    <property type="match status" value="1"/>
</dbReference>
<evidence type="ECO:0000256" key="10">
    <source>
        <dbReference type="ARBA" id="ARBA00022842"/>
    </source>
</evidence>
<dbReference type="PANTHER" id="PTHR45852">
    <property type="entry name" value="SER/THR-PROTEIN KINASE RIO2"/>
    <property type="match status" value="1"/>
</dbReference>
<evidence type="ECO:0000256" key="11">
    <source>
        <dbReference type="ARBA" id="ARBA00047899"/>
    </source>
</evidence>
<dbReference type="InterPro" id="IPR036390">
    <property type="entry name" value="WH_DNA-bd_sf"/>
</dbReference>
<feature type="compositionally biased region" description="Low complexity" evidence="13">
    <location>
        <begin position="429"/>
        <end position="447"/>
    </location>
</feature>
<feature type="domain" description="RIO kinase" evidence="14">
    <location>
        <begin position="64"/>
        <end position="290"/>
    </location>
</feature>
<dbReference type="Pfam" id="PF01163">
    <property type="entry name" value="RIO1"/>
    <property type="match status" value="1"/>
</dbReference>
<dbReference type="EC" id="2.7.11.1" evidence="3"/>
<dbReference type="Proteomes" id="UP001244341">
    <property type="component" value="Chromosome 1b"/>
</dbReference>
<keyword evidence="7" id="KW-0547">Nucleotide-binding</keyword>
<evidence type="ECO:0000259" key="14">
    <source>
        <dbReference type="SMART" id="SM00090"/>
    </source>
</evidence>
<feature type="region of interest" description="Disordered" evidence="13">
    <location>
        <begin position="333"/>
        <end position="473"/>
    </location>
</feature>
<evidence type="ECO:0000256" key="1">
    <source>
        <dbReference type="ARBA" id="ARBA00001946"/>
    </source>
</evidence>
<dbReference type="InterPro" id="IPR015285">
    <property type="entry name" value="RIO2_wHTH_N"/>
</dbReference>
<gene>
    <name evidence="15" type="ORF">OEZ85_009042</name>
</gene>
<keyword evidence="5" id="KW-0808">Transferase</keyword>
<feature type="compositionally biased region" description="Acidic residues" evidence="13">
    <location>
        <begin position="333"/>
        <end position="358"/>
    </location>
</feature>
<evidence type="ECO:0000256" key="3">
    <source>
        <dbReference type="ARBA" id="ARBA00012513"/>
    </source>
</evidence>
<comment type="similarity">
    <text evidence="2">Belongs to the protein kinase superfamily. RIO-type Ser/Thr kinase family.</text>
</comment>
<reference evidence="15 16" key="1">
    <citation type="submission" date="2023-05" db="EMBL/GenBank/DDBJ databases">
        <title>A 100% complete, gapless, phased diploid assembly of the Scenedesmus obliquus UTEX 3031 genome.</title>
        <authorList>
            <person name="Biondi T.C."/>
            <person name="Hanschen E.R."/>
            <person name="Kwon T."/>
            <person name="Eng W."/>
            <person name="Kruse C.P.S."/>
            <person name="Koehler S.I."/>
            <person name="Kunde Y."/>
            <person name="Gleasner C.D."/>
            <person name="You Mak K.T."/>
            <person name="Polle J."/>
            <person name="Hovde B.T."/>
            <person name="Starkenburg S.R."/>
        </authorList>
    </citation>
    <scope>NUCLEOTIDE SEQUENCE [LARGE SCALE GENOMIC DNA]</scope>
    <source>
        <strain evidence="15 16">DOE0152z</strain>
    </source>
</reference>
<evidence type="ECO:0000256" key="13">
    <source>
        <dbReference type="SAM" id="MobiDB-lite"/>
    </source>
</evidence>
<dbReference type="Gene3D" id="3.30.200.20">
    <property type="entry name" value="Phosphorylase Kinase, domain 1"/>
    <property type="match status" value="1"/>
</dbReference>
<dbReference type="InterPro" id="IPR011009">
    <property type="entry name" value="Kinase-like_dom_sf"/>
</dbReference>
<dbReference type="SUPFAM" id="SSF46785">
    <property type="entry name" value="Winged helix' DNA-binding domain"/>
    <property type="match status" value="1"/>
</dbReference>
<keyword evidence="16" id="KW-1185">Reference proteome</keyword>
<dbReference type="InterPro" id="IPR000687">
    <property type="entry name" value="RIO_kinase"/>
</dbReference>
<accession>A0ABY8TKT8</accession>
<dbReference type="SUPFAM" id="SSF56112">
    <property type="entry name" value="Protein kinase-like (PK-like)"/>
    <property type="match status" value="1"/>
</dbReference>